<evidence type="ECO:0000313" key="2">
    <source>
        <dbReference type="EMBL" id="KAF5945860.1"/>
    </source>
</evidence>
<dbReference type="PANTHER" id="PTHR12979">
    <property type="entry name" value="CCR4-NOT TRANSCRIPTION COMPLEX SUBUNIT 10"/>
    <property type="match status" value="1"/>
</dbReference>
<comment type="caution">
    <text evidence="2">The sequence shown here is derived from an EMBL/GenBank/DDBJ whole genome shotgun (WGS) entry which is preliminary data.</text>
</comment>
<proteinExistence type="inferred from homology"/>
<dbReference type="AlphaFoldDB" id="A0A7J7GYV3"/>
<reference evidence="2 3" key="2">
    <citation type="submission" date="2020-07" db="EMBL/GenBank/DDBJ databases">
        <title>Genome assembly of wild tea tree DASZ reveals pedigree and selection history of tea varieties.</title>
        <authorList>
            <person name="Zhang W."/>
        </authorList>
    </citation>
    <scope>NUCLEOTIDE SEQUENCE [LARGE SCALE GENOMIC DNA]</scope>
    <source>
        <strain evidence="3">cv. G240</strain>
        <tissue evidence="2">Leaf</tissue>
    </source>
</reference>
<dbReference type="InterPro" id="IPR039740">
    <property type="entry name" value="CNOT10"/>
</dbReference>
<evidence type="ECO:0000313" key="3">
    <source>
        <dbReference type="Proteomes" id="UP000593564"/>
    </source>
</evidence>
<dbReference type="InterPro" id="IPR011990">
    <property type="entry name" value="TPR-like_helical_dom_sf"/>
</dbReference>
<dbReference type="Proteomes" id="UP000593564">
    <property type="component" value="Unassembled WGS sequence"/>
</dbReference>
<gene>
    <name evidence="2" type="ORF">HYC85_016088</name>
</gene>
<evidence type="ECO:0000256" key="1">
    <source>
        <dbReference type="ARBA" id="ARBA00010080"/>
    </source>
</evidence>
<evidence type="ECO:0008006" key="4">
    <source>
        <dbReference type="Google" id="ProtNLM"/>
    </source>
</evidence>
<dbReference type="GO" id="GO:0006402">
    <property type="term" value="P:mRNA catabolic process"/>
    <property type="evidence" value="ECO:0007669"/>
    <property type="project" value="TreeGrafter"/>
</dbReference>
<dbReference type="GO" id="GO:0030014">
    <property type="term" value="C:CCR4-NOT complex"/>
    <property type="evidence" value="ECO:0007669"/>
    <property type="project" value="InterPro"/>
</dbReference>
<protein>
    <recommendedName>
        <fullName evidence="4">CCR4-NOT transcription complex subunit 10</fullName>
    </recommendedName>
</protein>
<dbReference type="PANTHER" id="PTHR12979:SF5">
    <property type="entry name" value="CCR4-NOT TRANSCRIPTION COMPLEX SUBUNIT 10"/>
    <property type="match status" value="1"/>
</dbReference>
<dbReference type="GO" id="GO:0017148">
    <property type="term" value="P:negative regulation of translation"/>
    <property type="evidence" value="ECO:0007669"/>
    <property type="project" value="TreeGrafter"/>
</dbReference>
<sequence length="142" mass="14859">MDSKDSSSNSIVAASSAAAEDDGVLSATAGLAKDASVAFHSGKFLECVDLLNQLLQIKDDDPKILHNIAIARYFQHGCSDPKKLLEVLNNVKKRSDELADASSENADAVGNLGNKIALGSKGTNSNSSSYLPFVPGCCISFP</sequence>
<keyword evidence="3" id="KW-1185">Reference proteome</keyword>
<dbReference type="SUPFAM" id="SSF48452">
    <property type="entry name" value="TPR-like"/>
    <property type="match status" value="1"/>
</dbReference>
<dbReference type="EMBL" id="JACBKZ010000007">
    <property type="protein sequence ID" value="KAF5945860.1"/>
    <property type="molecule type" value="Genomic_DNA"/>
</dbReference>
<organism evidence="2 3">
    <name type="scientific">Camellia sinensis</name>
    <name type="common">Tea plant</name>
    <name type="synonym">Thea sinensis</name>
    <dbReference type="NCBI Taxonomy" id="4442"/>
    <lineage>
        <taxon>Eukaryota</taxon>
        <taxon>Viridiplantae</taxon>
        <taxon>Streptophyta</taxon>
        <taxon>Embryophyta</taxon>
        <taxon>Tracheophyta</taxon>
        <taxon>Spermatophyta</taxon>
        <taxon>Magnoliopsida</taxon>
        <taxon>eudicotyledons</taxon>
        <taxon>Gunneridae</taxon>
        <taxon>Pentapetalae</taxon>
        <taxon>asterids</taxon>
        <taxon>Ericales</taxon>
        <taxon>Theaceae</taxon>
        <taxon>Camellia</taxon>
    </lineage>
</organism>
<comment type="similarity">
    <text evidence="1">Belongs to the CNOT10 family.</text>
</comment>
<accession>A0A7J7GYV3</accession>
<reference evidence="3" key="1">
    <citation type="journal article" date="2020" name="Nat. Commun.">
        <title>Genome assembly of wild tea tree DASZ reveals pedigree and selection history of tea varieties.</title>
        <authorList>
            <person name="Zhang W."/>
            <person name="Zhang Y."/>
            <person name="Qiu H."/>
            <person name="Guo Y."/>
            <person name="Wan H."/>
            <person name="Zhang X."/>
            <person name="Scossa F."/>
            <person name="Alseekh S."/>
            <person name="Zhang Q."/>
            <person name="Wang P."/>
            <person name="Xu L."/>
            <person name="Schmidt M.H."/>
            <person name="Jia X."/>
            <person name="Li D."/>
            <person name="Zhu A."/>
            <person name="Guo F."/>
            <person name="Chen W."/>
            <person name="Ni D."/>
            <person name="Usadel B."/>
            <person name="Fernie A.R."/>
            <person name="Wen W."/>
        </authorList>
    </citation>
    <scope>NUCLEOTIDE SEQUENCE [LARGE SCALE GENOMIC DNA]</scope>
    <source>
        <strain evidence="3">cv. G240</strain>
    </source>
</reference>
<name>A0A7J7GYV3_CAMSI</name>